<proteinExistence type="predicted"/>
<protein>
    <submittedName>
        <fullName evidence="2">Uncharacterized protein</fullName>
    </submittedName>
</protein>
<reference evidence="2 3" key="1">
    <citation type="submission" date="2018-10" db="EMBL/GenBank/DDBJ databases">
        <authorList>
            <person name="Ekblom R."/>
            <person name="Jareborg N."/>
        </authorList>
    </citation>
    <scope>NUCLEOTIDE SEQUENCE [LARGE SCALE GENOMIC DNA]</scope>
    <source>
        <tissue evidence="2">Muscle</tissue>
    </source>
</reference>
<evidence type="ECO:0000256" key="1">
    <source>
        <dbReference type="SAM" id="MobiDB-lite"/>
    </source>
</evidence>
<name>A0A9X9LSA6_GULGU</name>
<comment type="caution">
    <text evidence="2">The sequence shown here is derived from an EMBL/GenBank/DDBJ whole genome shotgun (WGS) entry which is preliminary data.</text>
</comment>
<organism evidence="2 3">
    <name type="scientific">Gulo gulo</name>
    <name type="common">Wolverine</name>
    <name type="synonym">Gluton</name>
    <dbReference type="NCBI Taxonomy" id="48420"/>
    <lineage>
        <taxon>Eukaryota</taxon>
        <taxon>Metazoa</taxon>
        <taxon>Chordata</taxon>
        <taxon>Craniata</taxon>
        <taxon>Vertebrata</taxon>
        <taxon>Euteleostomi</taxon>
        <taxon>Mammalia</taxon>
        <taxon>Eutheria</taxon>
        <taxon>Laurasiatheria</taxon>
        <taxon>Carnivora</taxon>
        <taxon>Caniformia</taxon>
        <taxon>Musteloidea</taxon>
        <taxon>Mustelidae</taxon>
        <taxon>Guloninae</taxon>
        <taxon>Gulo</taxon>
    </lineage>
</organism>
<sequence>MHPAASHPASGDAPHLRLQKRHSPVYTEKHCLLLRPNNSFSPETASSSSPVTDHVLGTECGSPFPLGSWLRSPPPCTPLRCELPLSRSSWSQPQHMLVLRKHLLTTFSQELTVW</sequence>
<gene>
    <name evidence="2" type="ORF">BN2614_LOCUS1</name>
</gene>
<dbReference type="EMBL" id="CYRY02013632">
    <property type="protein sequence ID" value="VCW84166.1"/>
    <property type="molecule type" value="Genomic_DNA"/>
</dbReference>
<feature type="region of interest" description="Disordered" evidence="1">
    <location>
        <begin position="1"/>
        <end position="20"/>
    </location>
</feature>
<keyword evidence="3" id="KW-1185">Reference proteome</keyword>
<accession>A0A9X9LSA6</accession>
<evidence type="ECO:0000313" key="2">
    <source>
        <dbReference type="EMBL" id="VCW84166.1"/>
    </source>
</evidence>
<evidence type="ECO:0000313" key="3">
    <source>
        <dbReference type="Proteomes" id="UP000269945"/>
    </source>
</evidence>
<dbReference type="AlphaFoldDB" id="A0A9X9LSA6"/>
<dbReference type="Proteomes" id="UP000269945">
    <property type="component" value="Unassembled WGS sequence"/>
</dbReference>